<dbReference type="PANTHER" id="PTHR47165:SF4">
    <property type="entry name" value="OS03G0429900 PROTEIN"/>
    <property type="match status" value="1"/>
</dbReference>
<feature type="domain" description="Replication protein A 70 kDa DNA-binding subunit B/D first OB fold" evidence="7">
    <location>
        <begin position="422"/>
        <end position="523"/>
    </location>
</feature>
<evidence type="ECO:0000256" key="5">
    <source>
        <dbReference type="ARBA" id="ARBA00023125"/>
    </source>
</evidence>
<keyword evidence="4" id="KW-0862">Zinc</keyword>
<dbReference type="Proteomes" id="UP000682877">
    <property type="component" value="Chromosome 7"/>
</dbReference>
<feature type="domain" description="Replication protein A 70 kDa DNA-binding subunit B/D first OB fold" evidence="7">
    <location>
        <begin position="9"/>
        <end position="106"/>
    </location>
</feature>
<dbReference type="GO" id="GO:0003677">
    <property type="term" value="F:DNA binding"/>
    <property type="evidence" value="ECO:0007669"/>
    <property type="project" value="UniProtKB-KW"/>
</dbReference>
<evidence type="ECO:0000256" key="6">
    <source>
        <dbReference type="SAM" id="MobiDB-lite"/>
    </source>
</evidence>
<dbReference type="AlphaFoldDB" id="A0A8S2B5K2"/>
<dbReference type="Gene3D" id="2.40.50.140">
    <property type="entry name" value="Nucleic acid-binding proteins"/>
    <property type="match status" value="4"/>
</dbReference>
<evidence type="ECO:0000256" key="3">
    <source>
        <dbReference type="ARBA" id="ARBA00022771"/>
    </source>
</evidence>
<dbReference type="GO" id="GO:0008270">
    <property type="term" value="F:zinc ion binding"/>
    <property type="evidence" value="ECO:0007669"/>
    <property type="project" value="UniProtKB-KW"/>
</dbReference>
<dbReference type="CDD" id="cd04476">
    <property type="entry name" value="RPA1_DBD_C"/>
    <property type="match status" value="1"/>
</dbReference>
<evidence type="ECO:0000256" key="1">
    <source>
        <dbReference type="ARBA" id="ARBA00005690"/>
    </source>
</evidence>
<dbReference type="InterPro" id="IPR003871">
    <property type="entry name" value="RFA1B/D_OB_1st"/>
</dbReference>
<dbReference type="Pfam" id="PF08646">
    <property type="entry name" value="Rep_fac-A_C"/>
    <property type="match status" value="1"/>
</dbReference>
<protein>
    <submittedName>
        <fullName evidence="9">Uncharacterized protein</fullName>
    </submittedName>
</protein>
<reference evidence="9" key="1">
    <citation type="submission" date="2021-01" db="EMBL/GenBank/DDBJ databases">
        <authorList>
            <person name="Bezrukov I."/>
        </authorList>
    </citation>
    <scope>NUCLEOTIDE SEQUENCE</scope>
</reference>
<dbReference type="InterPro" id="IPR013955">
    <property type="entry name" value="Rep_factor-A_C"/>
</dbReference>
<keyword evidence="2" id="KW-0479">Metal-binding</keyword>
<name>A0A8S2B5K2_ARAAE</name>
<dbReference type="EMBL" id="LR999457">
    <property type="protein sequence ID" value="CAE6201370.1"/>
    <property type="molecule type" value="Genomic_DNA"/>
</dbReference>
<dbReference type="Pfam" id="PF02721">
    <property type="entry name" value="DUF223"/>
    <property type="match status" value="2"/>
</dbReference>
<dbReference type="InterPro" id="IPR047192">
    <property type="entry name" value="Euk_RPA1_DBD_C"/>
</dbReference>
<proteinExistence type="inferred from homology"/>
<feature type="region of interest" description="Disordered" evidence="6">
    <location>
        <begin position="708"/>
        <end position="738"/>
    </location>
</feature>
<sequence length="1214" mass="137001">MASLLPNSFVYLREINPALDRYKIKVRVIRLWRAFKSIEMVLVDGEGTRVHASIEEGLVKRFQHQFISGEARIIDTFGFVDYDGDYRTSPLGFKIVFYRTTMVKPCDDFPSQVTEKYLKEFAEILSGKLDRQILFDVLGQIVDVGSLDNVKAKGKDTVKLTFEIQNLGLPAGSDDLIHVDNEVKPNQPAVTLYEEFFLLNEKKAVDDIVYACDVATCVTIAKICFIEAMPKWYYIACKVCGKKVQPYPHGSHDDDGPIYSCGVCDADVIDVSYRYKLILRASYGASPEVKLLFFDGLAQRLIGKTAAELFAEVPETDPSILPELLADLMGRTMLFKISIGADNLKSMKAAYVVEKFWEKKDMVEQFAKELSVTSDSACDSIKASSEVVEPSVVDASPPSAKRSVDDVKPGPVAVPKMNMEFFHDLELIRPSITGWYVRLRVVRSFVVPLNAQFKTVGLILADERGVTVEAMIGKEFADHYDEFIDAGEWITIMGFGVVPNSNPVRVTSHKFKICFSKDTVVRKTIAVVANPHYALTSFSSIIDDKVDTSVLIGELENTRPKQNCVDGLRICFKLRDKDNRVLECLATKEQALDFSRSYHSRGGGVIVAVLGWWKVDRYFDGPQNVQICTYGPVSTVFPDPDIPQADELREIIALAFSMAPRKKATTEGPLLDGSKAHRQALAIKPAMPMPGIYDDFVCFVATDSESERGEDYDSLSEESDAESVPNHRATSAIGGSTQAATKAGLQPNGYYDDGDPSYMCEHCGAYMWYVSACEATWRILSSPICYRTTPVEKLPFHLPGQQMVVYNEDDPVEDVMVRSTLGSKFLGWMECNRIYPEARSLTYAEFPTAFVWYRNERKWKLRSKKRKSFAIGRITYVPAALGEVYYLRVLLNVIPGPTSFDYLKTVKGVLYETFKEACFALGLLDDDKEYVSAIKEASMWCFGVYLRKLFVIILVSGSVAVPVDLWVATRDILSEDILFNQRNVRRDRGLMLTQAQIWNICLAEIELILRSNGNSLWNYDHMPRPDASVIGRNENSLMREERRYVTSKEKADYDKWPTPHLYEIHLKPSTSVRKWRALQPRYFFAFVRFQDVLDGLLNPVFGVDLIGRVMSVGNYDEDVSPDITWNQVYLELENENGLRLQCRLPSEYSREFFDGWKTCVDNIIICVLRFAKLEMSQGQWRATTAGNCTKLLFNPVCPEEAAMRTYFAGGAGGL</sequence>
<evidence type="ECO:0000313" key="9">
    <source>
        <dbReference type="EMBL" id="CAE6201370.1"/>
    </source>
</evidence>
<evidence type="ECO:0000259" key="7">
    <source>
        <dbReference type="Pfam" id="PF02721"/>
    </source>
</evidence>
<evidence type="ECO:0000256" key="2">
    <source>
        <dbReference type="ARBA" id="ARBA00022723"/>
    </source>
</evidence>
<feature type="domain" description="Replication factor A C-terminal" evidence="8">
    <location>
        <begin position="220"/>
        <end position="344"/>
    </location>
</feature>
<comment type="similarity">
    <text evidence="1">Belongs to the replication factor A protein 1 family.</text>
</comment>
<accession>A0A8S2B5K2</accession>
<keyword evidence="10" id="KW-1185">Reference proteome</keyword>
<dbReference type="InterPro" id="IPR012340">
    <property type="entry name" value="NA-bd_OB-fold"/>
</dbReference>
<keyword evidence="3" id="KW-0863">Zinc-finger</keyword>
<dbReference type="CDD" id="cd04481">
    <property type="entry name" value="RPA1_DBD_B_like"/>
    <property type="match status" value="2"/>
</dbReference>
<feature type="compositionally biased region" description="Acidic residues" evidence="6">
    <location>
        <begin position="712"/>
        <end position="721"/>
    </location>
</feature>
<keyword evidence="5" id="KW-0238">DNA-binding</keyword>
<gene>
    <name evidence="9" type="ORF">AARE701A_LOCUS19782</name>
</gene>
<evidence type="ECO:0000259" key="8">
    <source>
        <dbReference type="Pfam" id="PF08646"/>
    </source>
</evidence>
<dbReference type="PANTHER" id="PTHR47165">
    <property type="entry name" value="OS03G0429900 PROTEIN"/>
    <property type="match status" value="1"/>
</dbReference>
<dbReference type="SUPFAM" id="SSF50249">
    <property type="entry name" value="Nucleic acid-binding proteins"/>
    <property type="match status" value="4"/>
</dbReference>
<dbReference type="CDD" id="cd04480">
    <property type="entry name" value="RPA1_DBD_A_like"/>
    <property type="match status" value="2"/>
</dbReference>
<organism evidence="9 10">
    <name type="scientific">Arabidopsis arenosa</name>
    <name type="common">Sand rock-cress</name>
    <name type="synonym">Cardaminopsis arenosa</name>
    <dbReference type="NCBI Taxonomy" id="38785"/>
    <lineage>
        <taxon>Eukaryota</taxon>
        <taxon>Viridiplantae</taxon>
        <taxon>Streptophyta</taxon>
        <taxon>Embryophyta</taxon>
        <taxon>Tracheophyta</taxon>
        <taxon>Spermatophyta</taxon>
        <taxon>Magnoliopsida</taxon>
        <taxon>eudicotyledons</taxon>
        <taxon>Gunneridae</taxon>
        <taxon>Pentapetalae</taxon>
        <taxon>rosids</taxon>
        <taxon>malvids</taxon>
        <taxon>Brassicales</taxon>
        <taxon>Brassicaceae</taxon>
        <taxon>Camelineae</taxon>
        <taxon>Arabidopsis</taxon>
    </lineage>
</organism>
<evidence type="ECO:0000313" key="10">
    <source>
        <dbReference type="Proteomes" id="UP000682877"/>
    </source>
</evidence>
<evidence type="ECO:0000256" key="4">
    <source>
        <dbReference type="ARBA" id="ARBA00022833"/>
    </source>
</evidence>